<evidence type="ECO:0000313" key="2">
    <source>
        <dbReference type="Proteomes" id="UP000029273"/>
    </source>
</evidence>
<dbReference type="Proteomes" id="UP000029273">
    <property type="component" value="Unassembled WGS sequence"/>
</dbReference>
<evidence type="ECO:0000313" key="1">
    <source>
        <dbReference type="EMBL" id="OBS08702.1"/>
    </source>
</evidence>
<protein>
    <submittedName>
        <fullName evidence="1">Uncharacterized protein</fullName>
    </submittedName>
</protein>
<organism evidence="1 2">
    <name type="scientific">Acidihalobacter prosperus</name>
    <dbReference type="NCBI Taxonomy" id="160660"/>
    <lineage>
        <taxon>Bacteria</taxon>
        <taxon>Pseudomonadati</taxon>
        <taxon>Pseudomonadota</taxon>
        <taxon>Gammaproteobacteria</taxon>
        <taxon>Chromatiales</taxon>
        <taxon>Ectothiorhodospiraceae</taxon>
        <taxon>Acidihalobacter</taxon>
    </lineage>
</organism>
<keyword evidence="2" id="KW-1185">Reference proteome</keyword>
<comment type="caution">
    <text evidence="1">The sequence shown here is derived from an EMBL/GenBank/DDBJ whole genome shotgun (WGS) entry which is preliminary data.</text>
</comment>
<name>A0A1A6C2A7_9GAMM</name>
<sequence>MGFPHRIVEKRVFVCIPAMYLHDHAPTKDKLLVFVDAVPVSEAKHGLIPDAGHANVSDGNQRLWDHGALLLWRG</sequence>
<dbReference type="AlphaFoldDB" id="A0A1A6C2A7"/>
<gene>
    <name evidence="1" type="ORF">Thpro_022952</name>
</gene>
<proteinExistence type="predicted"/>
<accession>A0A1A6C2A7</accession>
<dbReference type="EMBL" id="JQSG02000006">
    <property type="protein sequence ID" value="OBS08702.1"/>
    <property type="molecule type" value="Genomic_DNA"/>
</dbReference>
<reference evidence="1 2" key="1">
    <citation type="journal article" date="2014" name="Genome Announc.">
        <title>Draft Genome Sequence of the Iron-Oxidizing, Acidophilic, and Halotolerant 'Thiobacillus prosperus' Type Strain DSM 5130.</title>
        <authorList>
            <person name="Ossandon F.J."/>
            <person name="Cardenas J.P."/>
            <person name="Corbett M."/>
            <person name="Quatrini R."/>
            <person name="Holmes D.S."/>
            <person name="Watkin E."/>
        </authorList>
    </citation>
    <scope>NUCLEOTIDE SEQUENCE [LARGE SCALE GENOMIC DNA]</scope>
    <source>
        <strain evidence="1 2">DSM 5130</strain>
    </source>
</reference>